<evidence type="ECO:0000313" key="1">
    <source>
        <dbReference type="EMBL" id="MCY6524859.1"/>
    </source>
</evidence>
<dbReference type="AlphaFoldDB" id="A0A9Q4DJT3"/>
<accession>A0A9Q4DJT3</accession>
<dbReference type="Proteomes" id="UP001077788">
    <property type="component" value="Unassembled WGS sequence"/>
</dbReference>
<name>A0A9Q4DJT3_ACTPL</name>
<evidence type="ECO:0000313" key="2">
    <source>
        <dbReference type="Proteomes" id="UP001077788"/>
    </source>
</evidence>
<reference evidence="1" key="2">
    <citation type="submission" date="2022-12" db="EMBL/GenBank/DDBJ databases">
        <authorList>
            <person name="Kardos G."/>
            <person name="Sarkozi R."/>
            <person name="Laczko L."/>
            <person name="Marton S."/>
            <person name="Makrai L."/>
            <person name="Banyai K."/>
            <person name="Fodor L."/>
        </authorList>
    </citation>
    <scope>NUCLEOTIDE SEQUENCE</scope>
    <source>
        <strain evidence="1">84/14</strain>
    </source>
</reference>
<reference evidence="1" key="1">
    <citation type="journal article" date="2021" name="Vet Sci">
        <title>O-Serogroups and Pathovirotypes of Escherichia coli Isolated from Post-Weaning Piglets Showing Diarrhoea and/or Oedema in South Korea.</title>
        <authorList>
            <person name="Byun J.W."/>
            <person name="Moon B.Y."/>
            <person name="Do K.H."/>
            <person name="Lee K."/>
            <person name="Lee H.Y."/>
            <person name="Kim W.I."/>
            <person name="So B."/>
            <person name="Lee W.K."/>
        </authorList>
    </citation>
    <scope>NUCLEOTIDE SEQUENCE</scope>
    <source>
        <strain evidence="1">84/14</strain>
    </source>
</reference>
<sequence>SIGWSVVGSGTKHKYLLYFNGQFPYVHQNFVTLNLGNSYPTYSNTPVLQVITQGQGTTKKSEVNFPTGKKTSSIDIYSRTYK</sequence>
<feature type="non-terminal residue" evidence="1">
    <location>
        <position position="82"/>
    </location>
</feature>
<dbReference type="RefSeq" id="WP_267992005.1">
    <property type="nucleotide sequence ID" value="NZ_JAPQFC010000408.1"/>
</dbReference>
<feature type="non-terminal residue" evidence="1">
    <location>
        <position position="1"/>
    </location>
</feature>
<proteinExistence type="predicted"/>
<organism evidence="1 2">
    <name type="scientific">Actinobacillus pleuropneumoniae</name>
    <name type="common">Haemophilus pleuropneumoniae</name>
    <dbReference type="NCBI Taxonomy" id="715"/>
    <lineage>
        <taxon>Bacteria</taxon>
        <taxon>Pseudomonadati</taxon>
        <taxon>Pseudomonadota</taxon>
        <taxon>Gammaproteobacteria</taxon>
        <taxon>Pasteurellales</taxon>
        <taxon>Pasteurellaceae</taxon>
        <taxon>Actinobacillus</taxon>
    </lineage>
</organism>
<dbReference type="EMBL" id="JAPQFC010000408">
    <property type="protein sequence ID" value="MCY6524859.1"/>
    <property type="molecule type" value="Genomic_DNA"/>
</dbReference>
<comment type="caution">
    <text evidence="1">The sequence shown here is derived from an EMBL/GenBank/DDBJ whole genome shotgun (WGS) entry which is preliminary data.</text>
</comment>
<protein>
    <submittedName>
        <fullName evidence="1">Uncharacterized protein</fullName>
    </submittedName>
</protein>
<gene>
    <name evidence="1" type="ORF">OYG11_11660</name>
</gene>